<proteinExistence type="predicted"/>
<accession>E4ZLE6</accession>
<name>E4ZLE6_LEPMJ</name>
<sequence length="48" mass="5334">MSRRTPRTCFHAQPNNSARVEERGGTMREMVDGVGLRRAYGVSPGRSV</sequence>
<dbReference type="EMBL" id="FP929094">
    <property type="protein sequence ID" value="CBX92305.1"/>
    <property type="molecule type" value="Genomic_DNA"/>
</dbReference>
<dbReference type="VEuPathDB" id="FungiDB:LEMA_P050110.1"/>
<protein>
    <submittedName>
        <fullName evidence="1">Predicted protein</fullName>
    </submittedName>
</protein>
<dbReference type="AlphaFoldDB" id="E4ZLE6"/>
<dbReference type="Proteomes" id="UP000002668">
    <property type="component" value="Genome"/>
</dbReference>
<organism evidence="2">
    <name type="scientific">Leptosphaeria maculans (strain JN3 / isolate v23.1.3 / race Av1-4-5-6-7-8)</name>
    <name type="common">Blackleg fungus</name>
    <name type="synonym">Phoma lingam</name>
    <dbReference type="NCBI Taxonomy" id="985895"/>
    <lineage>
        <taxon>Eukaryota</taxon>
        <taxon>Fungi</taxon>
        <taxon>Dikarya</taxon>
        <taxon>Ascomycota</taxon>
        <taxon>Pezizomycotina</taxon>
        <taxon>Dothideomycetes</taxon>
        <taxon>Pleosporomycetidae</taxon>
        <taxon>Pleosporales</taxon>
        <taxon>Pleosporineae</taxon>
        <taxon>Leptosphaeriaceae</taxon>
        <taxon>Plenodomus</taxon>
        <taxon>Plenodomus lingam/Leptosphaeria maculans species complex</taxon>
    </lineage>
</organism>
<evidence type="ECO:0000313" key="1">
    <source>
        <dbReference type="EMBL" id="CBX92305.1"/>
    </source>
</evidence>
<keyword evidence="2" id="KW-1185">Reference proteome</keyword>
<evidence type="ECO:0000313" key="2">
    <source>
        <dbReference type="Proteomes" id="UP000002668"/>
    </source>
</evidence>
<dbReference type="HOGENOM" id="CLU_3160111_0_0_1"/>
<dbReference type="InParanoid" id="E4ZLE6"/>
<reference evidence="2" key="1">
    <citation type="journal article" date="2011" name="Nat. Commun.">
        <title>Effector diversification within compartments of the Leptosphaeria maculans genome affected by Repeat-Induced Point mutations.</title>
        <authorList>
            <person name="Rouxel T."/>
            <person name="Grandaubert J."/>
            <person name="Hane J.K."/>
            <person name="Hoede C."/>
            <person name="van de Wouw A.P."/>
            <person name="Couloux A."/>
            <person name="Dominguez V."/>
            <person name="Anthouard V."/>
            <person name="Bally P."/>
            <person name="Bourras S."/>
            <person name="Cozijnsen A.J."/>
            <person name="Ciuffetti L.M."/>
            <person name="Degrave A."/>
            <person name="Dilmaghani A."/>
            <person name="Duret L."/>
            <person name="Fudal I."/>
            <person name="Goodwin S.B."/>
            <person name="Gout L."/>
            <person name="Glaser N."/>
            <person name="Linglin J."/>
            <person name="Kema G.H.J."/>
            <person name="Lapalu N."/>
            <person name="Lawrence C.B."/>
            <person name="May K."/>
            <person name="Meyer M."/>
            <person name="Ollivier B."/>
            <person name="Poulain J."/>
            <person name="Schoch C.L."/>
            <person name="Simon A."/>
            <person name="Spatafora J.W."/>
            <person name="Stachowiak A."/>
            <person name="Turgeon B.G."/>
            <person name="Tyler B.M."/>
            <person name="Vincent D."/>
            <person name="Weissenbach J."/>
            <person name="Amselem J."/>
            <person name="Quesneville H."/>
            <person name="Oliver R.P."/>
            <person name="Wincker P."/>
            <person name="Balesdent M.-H."/>
            <person name="Howlett B.J."/>
        </authorList>
    </citation>
    <scope>NUCLEOTIDE SEQUENCE [LARGE SCALE GENOMIC DNA]</scope>
    <source>
        <strain evidence="2">JN3 / isolate v23.1.3 / race Av1-4-5-6-7-8</strain>
    </source>
</reference>
<gene>
    <name evidence="1" type="ORF">LEMA_P050110.1</name>
</gene>